<proteinExistence type="predicted"/>
<name>A0A256GKP8_9HYPH</name>
<dbReference type="EMBL" id="NNRM01000017">
    <property type="protein sequence ID" value="OYR27744.1"/>
    <property type="molecule type" value="Genomic_DNA"/>
</dbReference>
<keyword evidence="2" id="KW-1185">Reference proteome</keyword>
<organism evidence="1 2">
    <name type="scientific">Brucella pseudogrignonensis</name>
    <dbReference type="NCBI Taxonomy" id="419475"/>
    <lineage>
        <taxon>Bacteria</taxon>
        <taxon>Pseudomonadati</taxon>
        <taxon>Pseudomonadota</taxon>
        <taxon>Alphaproteobacteria</taxon>
        <taxon>Hyphomicrobiales</taxon>
        <taxon>Brucellaceae</taxon>
        <taxon>Brucella/Ochrobactrum group</taxon>
        <taxon>Brucella</taxon>
    </lineage>
</organism>
<accession>A0A256GKP8</accession>
<sequence length="39" mass="4362">MGIDQSGFCEPPHPLVSLQFQSKMIAPELQMQSSLLILF</sequence>
<gene>
    <name evidence="1" type="ORF">CEV34_2120</name>
</gene>
<dbReference type="Proteomes" id="UP000216188">
    <property type="component" value="Unassembled WGS sequence"/>
</dbReference>
<evidence type="ECO:0000313" key="1">
    <source>
        <dbReference type="EMBL" id="OYR27744.1"/>
    </source>
</evidence>
<protein>
    <submittedName>
        <fullName evidence="1">Uncharacterized protein</fullName>
    </submittedName>
</protein>
<reference evidence="1 2" key="1">
    <citation type="submission" date="2017-07" db="EMBL/GenBank/DDBJ databases">
        <title>Phylogenetic study on the rhizospheric bacterium Ochrobactrum sp. A44.</title>
        <authorList>
            <person name="Krzyzanowska D.M."/>
            <person name="Ossowicki A."/>
            <person name="Rajewska M."/>
            <person name="Maciag T."/>
            <person name="Kaczynski Z."/>
            <person name="Czerwicka M."/>
            <person name="Jafra S."/>
        </authorList>
    </citation>
    <scope>NUCLEOTIDE SEQUENCE [LARGE SCALE GENOMIC DNA]</scope>
    <source>
        <strain evidence="1 2">CCUG 30717</strain>
    </source>
</reference>
<evidence type="ECO:0000313" key="2">
    <source>
        <dbReference type="Proteomes" id="UP000216188"/>
    </source>
</evidence>
<comment type="caution">
    <text evidence="1">The sequence shown here is derived from an EMBL/GenBank/DDBJ whole genome shotgun (WGS) entry which is preliminary data.</text>
</comment>
<dbReference type="AlphaFoldDB" id="A0A256GKP8"/>